<evidence type="ECO:0000256" key="2">
    <source>
        <dbReference type="SAM" id="SignalP"/>
    </source>
</evidence>
<proteinExistence type="predicted"/>
<dbReference type="RefSeq" id="WP_111633028.1">
    <property type="nucleotide sequence ID" value="NZ_QLLR01000004.1"/>
</dbReference>
<dbReference type="InterPro" id="IPR025684">
    <property type="entry name" value="SprA_N_dom"/>
</dbReference>
<organism evidence="4 5">
    <name type="scientific">Pedobacter cryoconitis</name>
    <dbReference type="NCBI Taxonomy" id="188932"/>
    <lineage>
        <taxon>Bacteria</taxon>
        <taxon>Pseudomonadati</taxon>
        <taxon>Bacteroidota</taxon>
        <taxon>Sphingobacteriia</taxon>
        <taxon>Sphingobacteriales</taxon>
        <taxon>Sphingobacteriaceae</taxon>
        <taxon>Pedobacter</taxon>
    </lineage>
</organism>
<feature type="region of interest" description="Disordered" evidence="1">
    <location>
        <begin position="1185"/>
        <end position="1206"/>
    </location>
</feature>
<sequence>MRNTFTLIILLIFSLWGQQAFSQINQEDRYQDTTRNNFGLKEKQRLGIRQPFNSFTPQPDNIKREVEFDAANKRYIIRERIGGRFFGPPQFLTIEEYQRLVNSEMKRDNWRTISNAEADEIRRTGVIPSLTVNNPAFEKIFGGNQISIQPRGEAELTFLGRINKNENPLFNEQQRVQSNFDFNQRIQMDLVGNIGTKLKLNMNYNTEAQFDFENQIKLDYTGGEDDIIKKIEAGNVSLPLSTSLITGTQALFGIKTQLQFGKLNVTTVFTQQKSQSRELQISNGAQHNDFRITGDSYEANKHYFLAKFFRDNYNKAMANAPNLLSGVNITKVEVWITNKTGNTQDSRDILGLMDLGENQPYNAMFTGGPAFSQAPSGFALQGIRQSNDMLTKLPAGARFTNSNDVISYFQANKGTDNYAKLTYARKLADREYTFHSQLGYISLNNALNSDEVLAVVFRYTYNGVEYQVGEFSTDVPFDPNTPKVLFAKLLKNETTKTNLPTWNLMMKNIYSIGGYQISQQNFKLDIFRLDNDSGIERPVMSEGVNTTNKLWINLTGLDRLNQQNDRKPDGVFDFLAEDKPFSNPTNSAMPPPIGNIGGTAGTGGTGSNNGLGAFSTNMSKGYITIDPLNGRIIFPVVEPFGRDLAIQFNPGEQNLIDKYTYTALYDSTKVVAQQLFTKQNRYIIKGGYQSQVASEFSLNSINVPEGSVKVFSGTIPLQEGVDFTVDYQGGRVSIINTGVLLSGQAIRITTENNELFGLQQRSLFGTRLDYKVNNKLNLGATYMNLSEKPLTPKVNIGEEPISNTIWGMDLNYSTSSRFLTKMVDKLPFISTKAPSKFSFSGEFAQLVPGHPSAINSLGDKGGTSYLDDFEASRSVIDLKSAVAWQISGTPQLFQEAALTNDLAYGYNRARLAFYNIDPTFYNRTASNIPANLRNNKTELSNHFVREIIEQEVFPFKETPTGQAVSLPTLNVAFYPTKRGPYNYTPTGFNNNGDLMNPKSRWGGMFRKIETNDFQALNVEYIELWVMDPNIYNTNSGGGDLYFNIGNISEDILKDGRKSLENGLPPDGDPTKFDETNWGRVPKLQPVVQAFDNDPASRKAQDVGLDGLGDNDEKTKFAPVLSQIVPRLSPAAASEMQGDPSSDNYAYFRGPQLDQENAGILKRYEKYNGTDGNSKTSQQSLEDLGIDNSASTSLPDGEDVNRDNNMTQSDEYFQYKVSMRKGDLEVGKNYVTDAVTSQVKLANGQTQPVTWYQIRIPLADYQQKVGNIQDFKSIRFFRMFLTNFSDTTILRFAKIQLVRGEWRKYNDQNIGTQLITDPGLNNTVTPDNSTIEVSTVNIEENGKRTPIPYVVPPGIQRELDFNNYRTNTRLNEQSLSFIVRNLRDGYGRATFKTALNDFRSYKRLEMFVHLEALGNTVVNNGDLSAFIRIGSDNQDNYYEYSQPLVVTQPNTSDPYAIWPDANKIDIQLSLFQDIKLARNRATMANGAIWDITKPFSYVIDGKTVTIKGQPDMSQVKVYMLGVKNPLKLASNPGGDDGLEKSGQIWFNELRLTEFDERGGWAAAARMNAQLADFAEVNVSGSKSTIGFGSLDKRVSERNRSDNTSFDISSSMELGKFFPKKSGIKIPTYISYSKQVSTPQYDPRMPDIELKTSLKGASAEERKTILEYSQDYTTRNSINFTNVHKERTNMNKAPKLWDVENFSGTYSYTKILHHDFINESSIQKTYFGSLAYNYSGQSKNYRPFDKLIKSNLLTILKDINISPMPTAINFRVDVNRYYSENSLRNNDPGNSIPINTTFNKNFLITRVYAISWNLTKSLTLDFDATNYSIIDEPEGRINGLKRDTVWQNLLRLGRTTDYSHNMNITYALPINKIPGLDWINVATRYGTNFTWNTEPLSTLRDPLINLGNTIQNARTIQINPTFNFTSLYNKFGFLKRAKNADGGPGILLGLLTSIKNINAAYTQTKGIFLPGYTPTTDYFGIDKFSGAPGWGFVFGSQRDIRDMAMRNNWLTHDTLQTQLYINTMREDLSITSVIEPFRDFRITLTANKNRTMNYSSNFRYDNTSQAFRNLSPSTTGDYSISFISLGTAFSENPGSTVSKLFNQFMANRSVISERLGGINTNSRGISGGFADGYDKNSQDVLISAFMAAYTGKDASKVSLNSLPKIPLPNWRINYGGLTRWDFLGDYFKSIDLRHSYRSIYSVNGFNTLARYQETDGYVSSRDDNQNFLPFYQYSQVTIAEQFAPLIGIDTRLKNNLTANFEMGRTRLLGLSLANSQLAQLSENNMVFGLGYRTTKFRFPFGLFKQMKMDNNMDFKLDISIRDNKTVIYRADVSAAEISSGAKNITYRPSVDYILNQRFNIKLFYDSNITKPYTSQSFNTSFSNFGFSLRITLN</sequence>
<keyword evidence="2" id="KW-0732">Signal</keyword>
<reference evidence="4 5" key="1">
    <citation type="submission" date="2018-06" db="EMBL/GenBank/DDBJ databases">
        <title>Genomic Encyclopedia of Archaeal and Bacterial Type Strains, Phase II (KMG-II): from individual species to whole genera.</title>
        <authorList>
            <person name="Goeker M."/>
        </authorList>
    </citation>
    <scope>NUCLEOTIDE SEQUENCE [LARGE SCALE GENOMIC DNA]</scope>
    <source>
        <strain evidence="4 5">DSM 14825</strain>
    </source>
</reference>
<dbReference type="InterPro" id="IPR026377">
    <property type="entry name" value="Cell_surface_SprA"/>
</dbReference>
<dbReference type="Proteomes" id="UP000249754">
    <property type="component" value="Unassembled WGS sequence"/>
</dbReference>
<feature type="signal peptide" evidence="2">
    <location>
        <begin position="1"/>
        <end position="22"/>
    </location>
</feature>
<feature type="domain" description="Gliding motility protein SprA N-terminal" evidence="3">
    <location>
        <begin position="1121"/>
        <end position="1652"/>
    </location>
</feature>
<evidence type="ECO:0000256" key="1">
    <source>
        <dbReference type="SAM" id="MobiDB-lite"/>
    </source>
</evidence>
<comment type="caution">
    <text evidence="4">The sequence shown here is derived from an EMBL/GenBank/DDBJ whole genome shotgun (WGS) entry which is preliminary data.</text>
</comment>
<evidence type="ECO:0000313" key="5">
    <source>
        <dbReference type="Proteomes" id="UP000249754"/>
    </source>
</evidence>
<accession>A0A327SYA5</accession>
<dbReference type="STRING" id="188932.AY601_4601"/>
<feature type="domain" description="Gliding motility protein SprA N-terminal" evidence="3">
    <location>
        <begin position="61"/>
        <end position="342"/>
    </location>
</feature>
<gene>
    <name evidence="4" type="ORF">LY11_01461</name>
</gene>
<protein>
    <submittedName>
        <fullName evidence="4">Cell surface protein SprA</fullName>
    </submittedName>
</protein>
<dbReference type="NCBIfam" id="TIGR04189">
    <property type="entry name" value="surface_SprA"/>
    <property type="match status" value="2"/>
</dbReference>
<dbReference type="OrthoDB" id="9806090at2"/>
<dbReference type="EMBL" id="QLLR01000004">
    <property type="protein sequence ID" value="RAJ33412.1"/>
    <property type="molecule type" value="Genomic_DNA"/>
</dbReference>
<dbReference type="Pfam" id="PF14349">
    <property type="entry name" value="SprA_N"/>
    <property type="match status" value="2"/>
</dbReference>
<name>A0A327SYA5_9SPHI</name>
<evidence type="ECO:0000259" key="3">
    <source>
        <dbReference type="Pfam" id="PF14349"/>
    </source>
</evidence>
<evidence type="ECO:0000313" key="4">
    <source>
        <dbReference type="EMBL" id="RAJ33412.1"/>
    </source>
</evidence>
<feature type="chain" id="PRO_5016415770" evidence="2">
    <location>
        <begin position="23"/>
        <end position="2391"/>
    </location>
</feature>